<evidence type="ECO:0000259" key="1">
    <source>
        <dbReference type="Pfam" id="PF13670"/>
    </source>
</evidence>
<feature type="domain" description="PepSY" evidence="1">
    <location>
        <begin position="97"/>
        <end position="144"/>
    </location>
</feature>
<dbReference type="STRING" id="66969.Lwal_3277"/>
<dbReference type="RefSeq" id="WP_058481845.1">
    <property type="nucleotide sequence ID" value="NZ_CAAAIQ010000037.1"/>
</dbReference>
<feature type="domain" description="PepSY" evidence="1">
    <location>
        <begin position="14"/>
        <end position="85"/>
    </location>
</feature>
<dbReference type="InterPro" id="IPR025711">
    <property type="entry name" value="PepSY"/>
</dbReference>
<comment type="caution">
    <text evidence="2">The sequence shown here is derived from an EMBL/GenBank/DDBJ whole genome shotgun (WGS) entry which is preliminary data.</text>
</comment>
<dbReference type="EMBL" id="LNZB01000060">
    <property type="protein sequence ID" value="KTD75236.1"/>
    <property type="molecule type" value="Genomic_DNA"/>
</dbReference>
<name>A0A0W1A1N3_9GAMM</name>
<protein>
    <recommendedName>
        <fullName evidence="1">PepSY domain-containing protein</fullName>
    </recommendedName>
</protein>
<dbReference type="Pfam" id="PF13670">
    <property type="entry name" value="PepSY_2"/>
    <property type="match status" value="2"/>
</dbReference>
<gene>
    <name evidence="2" type="ORF">Lwal_3277</name>
</gene>
<evidence type="ECO:0000313" key="2">
    <source>
        <dbReference type="EMBL" id="KTD75236.1"/>
    </source>
</evidence>
<reference evidence="2 3" key="1">
    <citation type="submission" date="2015-11" db="EMBL/GenBank/DDBJ databases">
        <title>Genomic analysis of 38 Legionella species identifies large and diverse effector repertoires.</title>
        <authorList>
            <person name="Burstein D."/>
            <person name="Amaro F."/>
            <person name="Zusman T."/>
            <person name="Lifshitz Z."/>
            <person name="Cohen O."/>
            <person name="Gilbert J.A."/>
            <person name="Pupko T."/>
            <person name="Shuman H.A."/>
            <person name="Segal G."/>
        </authorList>
    </citation>
    <scope>NUCLEOTIDE SEQUENCE [LARGE SCALE GENOMIC DNA]</scope>
    <source>
        <strain evidence="2 3">ATCC 51914</strain>
    </source>
</reference>
<dbReference type="PATRIC" id="fig|66969.6.peg.3571"/>
<accession>A0A0W1A1N3</accession>
<keyword evidence="3" id="KW-1185">Reference proteome</keyword>
<dbReference type="AlphaFoldDB" id="A0A0W1A1N3"/>
<proteinExistence type="predicted"/>
<organism evidence="2 3">
    <name type="scientific">Legionella waltersii</name>
    <dbReference type="NCBI Taxonomy" id="66969"/>
    <lineage>
        <taxon>Bacteria</taxon>
        <taxon>Pseudomonadati</taxon>
        <taxon>Pseudomonadota</taxon>
        <taxon>Gammaproteobacteria</taxon>
        <taxon>Legionellales</taxon>
        <taxon>Legionellaceae</taxon>
        <taxon>Legionella</taxon>
    </lineage>
</organism>
<evidence type="ECO:0000313" key="3">
    <source>
        <dbReference type="Proteomes" id="UP000054729"/>
    </source>
</evidence>
<sequence>MKKSILLSIYGGLIFALASQTVLADEIPSRTLPMSEILKIIQARGYSAIREVEFDDGLYEVEALDGKGNQIIVRMNPHTGDFIKNPIPNKYPISILEAAQKIEDAGYHTIYKIEVHGSQYEVNALDKKYKKVKLRLDASTGKIYHLE</sequence>
<dbReference type="OrthoDB" id="5951452at2"/>
<dbReference type="Proteomes" id="UP000054729">
    <property type="component" value="Unassembled WGS sequence"/>
</dbReference>